<dbReference type="EMBL" id="BLXT01001064">
    <property type="protein sequence ID" value="GFN82994.1"/>
    <property type="molecule type" value="Genomic_DNA"/>
</dbReference>
<dbReference type="AlphaFoldDB" id="A0AAV3YJT3"/>
<protein>
    <submittedName>
        <fullName evidence="1">Adhesive plaque matrix protein</fullName>
    </submittedName>
</protein>
<name>A0AAV3YJT3_9GAST</name>
<reference evidence="1 2" key="1">
    <citation type="journal article" date="2021" name="Elife">
        <title>Chloroplast acquisition without the gene transfer in kleptoplastic sea slugs, Plakobranchus ocellatus.</title>
        <authorList>
            <person name="Maeda T."/>
            <person name="Takahashi S."/>
            <person name="Yoshida T."/>
            <person name="Shimamura S."/>
            <person name="Takaki Y."/>
            <person name="Nagai Y."/>
            <person name="Toyoda A."/>
            <person name="Suzuki Y."/>
            <person name="Arimoto A."/>
            <person name="Ishii H."/>
            <person name="Satoh N."/>
            <person name="Nishiyama T."/>
            <person name="Hasebe M."/>
            <person name="Maruyama T."/>
            <person name="Minagawa J."/>
            <person name="Obokata J."/>
            <person name="Shigenobu S."/>
        </authorList>
    </citation>
    <scope>NUCLEOTIDE SEQUENCE [LARGE SCALE GENOMIC DNA]</scope>
</reference>
<evidence type="ECO:0000313" key="2">
    <source>
        <dbReference type="Proteomes" id="UP000735302"/>
    </source>
</evidence>
<comment type="caution">
    <text evidence="1">The sequence shown here is derived from an EMBL/GenBank/DDBJ whole genome shotgun (WGS) entry which is preliminary data.</text>
</comment>
<evidence type="ECO:0000313" key="1">
    <source>
        <dbReference type="EMBL" id="GFN82994.1"/>
    </source>
</evidence>
<proteinExistence type="predicted"/>
<gene>
    <name evidence="1" type="ORF">PoB_000950000</name>
</gene>
<sequence length="178" mass="20195">MNLPTNQSTNRSIYRCTNLPTYKITNSQIYPPTKLSTYKSTNRPIYRCSNLPTYQSTNRPFCQRTNPPTYYPINQPIYLSTILPTNHTRSDNPTPSNICQSTNSKKSFAGAKSPQPVKIADFDWPISLSVYEQFGTTMCANRSFIVSRSPLSSRLPPADLELVFLLDLVACYLEHKVT</sequence>
<keyword evidence="2" id="KW-1185">Reference proteome</keyword>
<organism evidence="1 2">
    <name type="scientific">Plakobranchus ocellatus</name>
    <dbReference type="NCBI Taxonomy" id="259542"/>
    <lineage>
        <taxon>Eukaryota</taxon>
        <taxon>Metazoa</taxon>
        <taxon>Spiralia</taxon>
        <taxon>Lophotrochozoa</taxon>
        <taxon>Mollusca</taxon>
        <taxon>Gastropoda</taxon>
        <taxon>Heterobranchia</taxon>
        <taxon>Euthyneura</taxon>
        <taxon>Panpulmonata</taxon>
        <taxon>Sacoglossa</taxon>
        <taxon>Placobranchoidea</taxon>
        <taxon>Plakobranchidae</taxon>
        <taxon>Plakobranchus</taxon>
    </lineage>
</organism>
<dbReference type="Proteomes" id="UP000735302">
    <property type="component" value="Unassembled WGS sequence"/>
</dbReference>
<accession>A0AAV3YJT3</accession>